<keyword evidence="4 7" id="KW-0442">Lipid degradation</keyword>
<evidence type="ECO:0000259" key="10">
    <source>
        <dbReference type="Pfam" id="PF04083"/>
    </source>
</evidence>
<feature type="chain" id="PRO_5001971768" description="Lipase" evidence="9">
    <location>
        <begin position="21"/>
        <end position="407"/>
    </location>
</feature>
<comment type="similarity">
    <text evidence="1 7">Belongs to the AB hydrolase superfamily. Lipase family.</text>
</comment>
<feature type="active site" description="Charge relay system" evidence="8">
    <location>
        <position position="377"/>
    </location>
</feature>
<dbReference type="GO" id="GO:0016042">
    <property type="term" value="P:lipid catabolic process"/>
    <property type="evidence" value="ECO:0007669"/>
    <property type="project" value="UniProtKB-KW"/>
</dbReference>
<dbReference type="FunFam" id="3.40.50.1820:FF:000057">
    <property type="entry name" value="Lipase"/>
    <property type="match status" value="1"/>
</dbReference>
<keyword evidence="3 7" id="KW-0378">Hydrolase</keyword>
<protein>
    <recommendedName>
        <fullName evidence="7">Lipase</fullName>
    </recommendedName>
</protein>
<evidence type="ECO:0000256" key="1">
    <source>
        <dbReference type="ARBA" id="ARBA00010701"/>
    </source>
</evidence>
<evidence type="ECO:0000256" key="4">
    <source>
        <dbReference type="ARBA" id="ARBA00022963"/>
    </source>
</evidence>
<dbReference type="GO" id="GO:0006629">
    <property type="term" value="P:lipid metabolic process"/>
    <property type="evidence" value="ECO:0000318"/>
    <property type="project" value="GO_Central"/>
</dbReference>
<feature type="active site" description="Nucleophile" evidence="8">
    <location>
        <position position="180"/>
    </location>
</feature>
<dbReference type="GO" id="GO:0004806">
    <property type="term" value="F:triacylglycerol lipase activity"/>
    <property type="evidence" value="ECO:0007669"/>
    <property type="project" value="EnsemblPlants"/>
</dbReference>
<dbReference type="Gramene" id="KGN43889">
    <property type="protein sequence ID" value="KGN43889"/>
    <property type="gene ID" value="Csa_7G072760"/>
</dbReference>
<dbReference type="Proteomes" id="UP000029981">
    <property type="component" value="Chromosome 7"/>
</dbReference>
<dbReference type="PIRSF" id="PIRSF000862">
    <property type="entry name" value="Steryl_ester_lip"/>
    <property type="match status" value="1"/>
</dbReference>
<dbReference type="PANTHER" id="PTHR11005">
    <property type="entry name" value="LYSOSOMAL ACID LIPASE-RELATED"/>
    <property type="match status" value="1"/>
</dbReference>
<reference evidence="11 12" key="2">
    <citation type="journal article" date="2009" name="PLoS ONE">
        <title>An integrated genetic and cytogenetic map of the cucumber genome.</title>
        <authorList>
            <person name="Ren Y."/>
            <person name="Zhang Z."/>
            <person name="Liu J."/>
            <person name="Staub J.E."/>
            <person name="Han Y."/>
            <person name="Cheng Z."/>
            <person name="Li X."/>
            <person name="Lu J."/>
            <person name="Miao H."/>
            <person name="Kang H."/>
            <person name="Xie B."/>
            <person name="Gu X."/>
            <person name="Wang X."/>
            <person name="Du Y."/>
            <person name="Jin W."/>
            <person name="Huang S."/>
        </authorList>
    </citation>
    <scope>NUCLEOTIDE SEQUENCE [LARGE SCALE GENOMIC DNA]</scope>
    <source>
        <strain evidence="12">cv. 9930</strain>
    </source>
</reference>
<feature type="domain" description="Partial AB-hydrolase lipase" evidence="10">
    <location>
        <begin position="46"/>
        <end position="105"/>
    </location>
</feature>
<reference evidence="11 12" key="4">
    <citation type="journal article" date="2011" name="BMC Genomics">
        <title>RNA-Seq improves annotation of protein-coding genes in the cucumber genome.</title>
        <authorList>
            <person name="Li Z."/>
            <person name="Zhang Z."/>
            <person name="Yan P."/>
            <person name="Huang S."/>
            <person name="Fei Z."/>
            <person name="Lin K."/>
        </authorList>
    </citation>
    <scope>NUCLEOTIDE SEQUENCE [LARGE SCALE GENOMIC DNA]</scope>
    <source>
        <strain evidence="12">cv. 9930</strain>
    </source>
</reference>
<dbReference type="Pfam" id="PF04083">
    <property type="entry name" value="Abhydro_lipase"/>
    <property type="match status" value="1"/>
</dbReference>
<keyword evidence="6" id="KW-0325">Glycoprotein</keyword>
<evidence type="ECO:0000256" key="2">
    <source>
        <dbReference type="ARBA" id="ARBA00022729"/>
    </source>
</evidence>
<dbReference type="SUPFAM" id="SSF53474">
    <property type="entry name" value="alpha/beta-Hydrolases"/>
    <property type="match status" value="1"/>
</dbReference>
<dbReference type="GO" id="GO:0010029">
    <property type="term" value="P:regulation of seed germination"/>
    <property type="evidence" value="ECO:0007669"/>
    <property type="project" value="EnsemblPlants"/>
</dbReference>
<dbReference type="eggNOG" id="KOG2624">
    <property type="taxonomic scope" value="Eukaryota"/>
</dbReference>
<evidence type="ECO:0000256" key="5">
    <source>
        <dbReference type="ARBA" id="ARBA00023098"/>
    </source>
</evidence>
<evidence type="ECO:0000313" key="12">
    <source>
        <dbReference type="Proteomes" id="UP000029981"/>
    </source>
</evidence>
<name>A0A0A0K4L2_CUCSA</name>
<feature type="signal peptide" evidence="9">
    <location>
        <begin position="1"/>
        <end position="20"/>
    </location>
</feature>
<keyword evidence="2 9" id="KW-0732">Signal</keyword>
<evidence type="ECO:0000256" key="7">
    <source>
        <dbReference type="PIRNR" id="PIRNR000862"/>
    </source>
</evidence>
<dbReference type="Gene3D" id="3.40.50.1820">
    <property type="entry name" value="alpha/beta hydrolase"/>
    <property type="match status" value="1"/>
</dbReference>
<dbReference type="OrthoDB" id="9974421at2759"/>
<evidence type="ECO:0000256" key="9">
    <source>
        <dbReference type="SAM" id="SignalP"/>
    </source>
</evidence>
<reference evidence="11 12" key="1">
    <citation type="journal article" date="2009" name="Nat. Genet.">
        <title>The genome of the cucumber, Cucumis sativus L.</title>
        <authorList>
            <person name="Huang S."/>
            <person name="Li R."/>
            <person name="Zhang Z."/>
            <person name="Li L."/>
            <person name="Gu X."/>
            <person name="Fan W."/>
            <person name="Lucas W.J."/>
            <person name="Wang X."/>
            <person name="Xie B."/>
            <person name="Ni P."/>
            <person name="Ren Y."/>
            <person name="Zhu H."/>
            <person name="Li J."/>
            <person name="Lin K."/>
            <person name="Jin W."/>
            <person name="Fei Z."/>
            <person name="Li G."/>
            <person name="Staub J."/>
            <person name="Kilian A."/>
            <person name="van der Vossen E.A."/>
            <person name="Wu Y."/>
            <person name="Guo J."/>
            <person name="He J."/>
            <person name="Jia Z."/>
            <person name="Ren Y."/>
            <person name="Tian G."/>
            <person name="Lu Y."/>
            <person name="Ruan J."/>
            <person name="Qian W."/>
            <person name="Wang M."/>
            <person name="Huang Q."/>
            <person name="Li B."/>
            <person name="Xuan Z."/>
            <person name="Cao J."/>
            <person name="Asan"/>
            <person name="Wu Z."/>
            <person name="Zhang J."/>
            <person name="Cai Q."/>
            <person name="Bai Y."/>
            <person name="Zhao B."/>
            <person name="Han Y."/>
            <person name="Li Y."/>
            <person name="Li X."/>
            <person name="Wang S."/>
            <person name="Shi Q."/>
            <person name="Liu S."/>
            <person name="Cho W.K."/>
            <person name="Kim J.Y."/>
            <person name="Xu Y."/>
            <person name="Heller-Uszynska K."/>
            <person name="Miao H."/>
            <person name="Cheng Z."/>
            <person name="Zhang S."/>
            <person name="Wu J."/>
            <person name="Yang Y."/>
            <person name="Kang H."/>
            <person name="Li M."/>
            <person name="Liang H."/>
            <person name="Ren X."/>
            <person name="Shi Z."/>
            <person name="Wen M."/>
            <person name="Jian M."/>
            <person name="Yang H."/>
            <person name="Zhang G."/>
            <person name="Yang Z."/>
            <person name="Chen R."/>
            <person name="Liu S."/>
            <person name="Li J."/>
            <person name="Ma L."/>
            <person name="Liu H."/>
            <person name="Zhou Y."/>
            <person name="Zhao J."/>
            <person name="Fang X."/>
            <person name="Li G."/>
            <person name="Fang L."/>
            <person name="Li Y."/>
            <person name="Liu D."/>
            <person name="Zheng H."/>
            <person name="Zhang Y."/>
            <person name="Qin N."/>
            <person name="Li Z."/>
            <person name="Yang G."/>
            <person name="Yang S."/>
            <person name="Bolund L."/>
            <person name="Kristiansen K."/>
            <person name="Zheng H."/>
            <person name="Li S."/>
            <person name="Zhang X."/>
            <person name="Yang H."/>
            <person name="Wang J."/>
            <person name="Sun R."/>
            <person name="Zhang B."/>
            <person name="Jiang S."/>
            <person name="Wang J."/>
            <person name="Du Y."/>
            <person name="Li S."/>
        </authorList>
    </citation>
    <scope>NUCLEOTIDE SEQUENCE [LARGE SCALE GENOMIC DNA]</scope>
    <source>
        <strain evidence="12">cv. 9930</strain>
    </source>
</reference>
<evidence type="ECO:0000313" key="11">
    <source>
        <dbReference type="EMBL" id="KGN43889.1"/>
    </source>
</evidence>
<reference evidence="11 12" key="3">
    <citation type="journal article" date="2010" name="BMC Genomics">
        <title>Transcriptome sequencing and comparative analysis of cucumber flowers with different sex types.</title>
        <authorList>
            <person name="Guo S."/>
            <person name="Zheng Y."/>
            <person name="Joung J.G."/>
            <person name="Liu S."/>
            <person name="Zhang Z."/>
            <person name="Crasta O.R."/>
            <person name="Sobral B.W."/>
            <person name="Xu Y."/>
            <person name="Huang S."/>
            <person name="Fei Z."/>
        </authorList>
    </citation>
    <scope>NUCLEOTIDE SEQUENCE [LARGE SCALE GENOMIC DNA]</scope>
    <source>
        <strain evidence="12">cv. 9930</strain>
    </source>
</reference>
<organism evidence="11 12">
    <name type="scientific">Cucumis sativus</name>
    <name type="common">Cucumber</name>
    <dbReference type="NCBI Taxonomy" id="3659"/>
    <lineage>
        <taxon>Eukaryota</taxon>
        <taxon>Viridiplantae</taxon>
        <taxon>Streptophyta</taxon>
        <taxon>Embryophyta</taxon>
        <taxon>Tracheophyta</taxon>
        <taxon>Spermatophyta</taxon>
        <taxon>Magnoliopsida</taxon>
        <taxon>eudicotyledons</taxon>
        <taxon>Gunneridae</taxon>
        <taxon>Pentapetalae</taxon>
        <taxon>rosids</taxon>
        <taxon>fabids</taxon>
        <taxon>Cucurbitales</taxon>
        <taxon>Cucurbitaceae</taxon>
        <taxon>Benincaseae</taxon>
        <taxon>Cucumis</taxon>
    </lineage>
</organism>
<feature type="active site" description="Charge relay system" evidence="8">
    <location>
        <position position="348"/>
    </location>
</feature>
<dbReference type="InterPro" id="IPR029058">
    <property type="entry name" value="AB_hydrolase_fold"/>
</dbReference>
<dbReference type="AlphaFoldDB" id="A0A0A0K4L2"/>
<dbReference type="EMBL" id="CM002928">
    <property type="protein sequence ID" value="KGN43889.1"/>
    <property type="molecule type" value="Genomic_DNA"/>
</dbReference>
<dbReference type="GO" id="GO:0009739">
    <property type="term" value="P:response to gibberellin"/>
    <property type="evidence" value="ECO:0007669"/>
    <property type="project" value="EnsemblPlants"/>
</dbReference>
<proteinExistence type="inferred from homology"/>
<dbReference type="GO" id="GO:2000033">
    <property type="term" value="P:regulation of seed dormancy process"/>
    <property type="evidence" value="ECO:0007669"/>
    <property type="project" value="EnsemblPlants"/>
</dbReference>
<dbReference type="MEROPS" id="S33.A64"/>
<gene>
    <name evidence="11" type="ORF">Csa_7G072760</name>
</gene>
<keyword evidence="12" id="KW-1185">Reference proteome</keyword>
<keyword evidence="5" id="KW-0443">Lipid metabolism</keyword>
<evidence type="ECO:0000256" key="8">
    <source>
        <dbReference type="PIRSR" id="PIRSR000862-1"/>
    </source>
</evidence>
<evidence type="ECO:0000256" key="6">
    <source>
        <dbReference type="ARBA" id="ARBA00023180"/>
    </source>
</evidence>
<evidence type="ECO:0000256" key="3">
    <source>
        <dbReference type="ARBA" id="ARBA00022801"/>
    </source>
</evidence>
<dbReference type="InterPro" id="IPR025483">
    <property type="entry name" value="Lipase_euk"/>
</dbReference>
<dbReference type="KEGG" id="csv:101220653"/>
<sequence length="407" mass="45996">MAMPLLAFIFLLFFFPLHSAGDSSFPSVVDYSILPHALSDNKSLCSQLVLPAGYPCAEHKIQTKDGFLLGLQRVSSRDGELEKQKGPPILLLHGLFMAGDGWFLNSARQSLGFILPDNGFDVWIGNVRGTRWSYGHSSLSEDEKEFWNWSWEELALYDLAEMINYINSLTNKKIYIVGHSQGTIMSFAALTQPDIAKKVGAAALLSPISYLEHITAPLVRLMVDTHLDTIILASGFHELNFKSDWGTVLLDNLCDRLVNCINILSSITGENCCLNRSRFDLFFKYEPHPSSAKNLHHLFQMIRKGSFSKYDYGLLKNLRVYGQRVPPEFDLSRIPESLPLWMAYGGNDELSDWTDLENTIKKVKSVPELVYLENYGHVDFILSMKAKEDVYDPMIKFFKSLGKSSSL</sequence>
<dbReference type="OMA" id="WRMYNEI"/>
<dbReference type="STRING" id="3659.A0A0A0K4L2"/>
<dbReference type="InterPro" id="IPR006693">
    <property type="entry name" value="AB_hydrolase_lipase"/>
</dbReference>
<accession>A0A0A0K4L2</accession>
<dbReference type="GO" id="GO:0016298">
    <property type="term" value="F:lipase activity"/>
    <property type="evidence" value="ECO:0000318"/>
    <property type="project" value="GO_Central"/>
</dbReference>